<dbReference type="AlphaFoldDB" id="A0AA43XJ23"/>
<dbReference type="PANTHER" id="PTHR34702:SF1">
    <property type="entry name" value="NA(+)_H(+) ANTIPORTER SUBUNIT F"/>
    <property type="match status" value="1"/>
</dbReference>
<evidence type="ECO:0000256" key="5">
    <source>
        <dbReference type="ARBA" id="ARBA00022692"/>
    </source>
</evidence>
<sequence length="85" mass="9619">MIDFTIFLLLLAIGVISIKFIFSPTIWERILALNLISGKTVLLLLLIGLQRDNFFFLDIALTFSIVGFLAVTLITRFLMEGGRQK</sequence>
<evidence type="ECO:0000313" key="9">
    <source>
        <dbReference type="EMBL" id="NBG87728.1"/>
    </source>
</evidence>
<feature type="transmembrane region" description="Helical" evidence="8">
    <location>
        <begin position="55"/>
        <end position="79"/>
    </location>
</feature>
<reference evidence="9 10" key="1">
    <citation type="submission" date="2019-04" db="EMBL/GenBank/DDBJ databases">
        <title>Isachenkonia alkalipeptolytica gen. nov. sp. nov. a new anaerobic, alkiliphilic organothrophic bacterium capable to reduce synthesized ferrihydrite isolated from a soda lake.</title>
        <authorList>
            <person name="Toshchakov S.V."/>
            <person name="Zavarzina D.G."/>
            <person name="Zhilina T.N."/>
            <person name="Kostrikina N.A."/>
            <person name="Kublanov I.V."/>
        </authorList>
    </citation>
    <scope>NUCLEOTIDE SEQUENCE [LARGE SCALE GENOMIC DNA]</scope>
    <source>
        <strain evidence="9 10">Z-1701</strain>
    </source>
</reference>
<dbReference type="RefSeq" id="WP_160719456.1">
    <property type="nucleotide sequence ID" value="NZ_SUMG01000003.1"/>
</dbReference>
<evidence type="ECO:0000256" key="6">
    <source>
        <dbReference type="ARBA" id="ARBA00022989"/>
    </source>
</evidence>
<keyword evidence="4" id="KW-1003">Cell membrane</keyword>
<protein>
    <submittedName>
        <fullName evidence="9">PH regulation protein F</fullName>
    </submittedName>
</protein>
<organism evidence="9 10">
    <name type="scientific">Isachenkonia alkalipeptolytica</name>
    <dbReference type="NCBI Taxonomy" id="2565777"/>
    <lineage>
        <taxon>Bacteria</taxon>
        <taxon>Bacillati</taxon>
        <taxon>Bacillota</taxon>
        <taxon>Clostridia</taxon>
        <taxon>Eubacteriales</taxon>
        <taxon>Clostridiaceae</taxon>
        <taxon>Isachenkonia</taxon>
    </lineage>
</organism>
<comment type="subcellular location">
    <subcellularLocation>
        <location evidence="1">Cell membrane</location>
        <topology evidence="1">Multi-pass membrane protein</topology>
    </subcellularLocation>
</comment>
<evidence type="ECO:0000256" key="3">
    <source>
        <dbReference type="ARBA" id="ARBA00022448"/>
    </source>
</evidence>
<keyword evidence="3" id="KW-0813">Transport</keyword>
<evidence type="ECO:0000256" key="1">
    <source>
        <dbReference type="ARBA" id="ARBA00004651"/>
    </source>
</evidence>
<evidence type="ECO:0000256" key="8">
    <source>
        <dbReference type="SAM" id="Phobius"/>
    </source>
</evidence>
<gene>
    <name evidence="9" type="ORF">ISALK_04365</name>
</gene>
<comment type="similarity">
    <text evidence="2">Belongs to the CPA3 antiporters (TC 2.A.63) subunit F family.</text>
</comment>
<evidence type="ECO:0000313" key="10">
    <source>
        <dbReference type="Proteomes" id="UP000449710"/>
    </source>
</evidence>
<comment type="caution">
    <text evidence="9">The sequence shown here is derived from an EMBL/GenBank/DDBJ whole genome shotgun (WGS) entry which is preliminary data.</text>
</comment>
<feature type="transmembrane region" description="Helical" evidence="8">
    <location>
        <begin position="30"/>
        <end position="49"/>
    </location>
</feature>
<dbReference type="EMBL" id="SUMG01000003">
    <property type="protein sequence ID" value="NBG87728.1"/>
    <property type="molecule type" value="Genomic_DNA"/>
</dbReference>
<evidence type="ECO:0000256" key="2">
    <source>
        <dbReference type="ARBA" id="ARBA00009212"/>
    </source>
</evidence>
<dbReference type="Pfam" id="PF04066">
    <property type="entry name" value="MrpF_PhaF"/>
    <property type="match status" value="1"/>
</dbReference>
<dbReference type="GO" id="GO:0005886">
    <property type="term" value="C:plasma membrane"/>
    <property type="evidence" value="ECO:0007669"/>
    <property type="project" value="UniProtKB-SubCell"/>
</dbReference>
<evidence type="ECO:0000256" key="7">
    <source>
        <dbReference type="ARBA" id="ARBA00023136"/>
    </source>
</evidence>
<accession>A0AA43XJ23</accession>
<keyword evidence="7 8" id="KW-0472">Membrane</keyword>
<keyword evidence="6 8" id="KW-1133">Transmembrane helix</keyword>
<keyword evidence="5 8" id="KW-0812">Transmembrane</keyword>
<name>A0AA43XJ23_9CLOT</name>
<dbReference type="GO" id="GO:0015385">
    <property type="term" value="F:sodium:proton antiporter activity"/>
    <property type="evidence" value="ECO:0007669"/>
    <property type="project" value="TreeGrafter"/>
</dbReference>
<evidence type="ECO:0000256" key="4">
    <source>
        <dbReference type="ARBA" id="ARBA00022475"/>
    </source>
</evidence>
<keyword evidence="10" id="KW-1185">Reference proteome</keyword>
<dbReference type="PANTHER" id="PTHR34702">
    <property type="entry name" value="NA(+)/H(+) ANTIPORTER SUBUNIT F1"/>
    <property type="match status" value="1"/>
</dbReference>
<proteinExistence type="inferred from homology"/>
<dbReference type="Proteomes" id="UP000449710">
    <property type="component" value="Unassembled WGS sequence"/>
</dbReference>
<dbReference type="InterPro" id="IPR007208">
    <property type="entry name" value="MrpF/PhaF-like"/>
</dbReference>
<feature type="transmembrane region" description="Helical" evidence="8">
    <location>
        <begin position="6"/>
        <end position="23"/>
    </location>
</feature>